<accession>A0A9P1MUU3</accession>
<gene>
    <name evidence="1" type="ORF">CAMP_LOCUS3616</name>
</gene>
<evidence type="ECO:0000313" key="2">
    <source>
        <dbReference type="Proteomes" id="UP001152747"/>
    </source>
</evidence>
<keyword evidence="2" id="KW-1185">Reference proteome</keyword>
<sequence>MTEVNKFHMNKLFGANDALSLLLCRGAAQCNVDTSKPEVIAEFEKKYICENHINELLTGWYRNVYGHIAMRKQGKGSETRFNFYQRNGGNVERIYEANDCEFRGKLEEM</sequence>
<proteinExistence type="predicted"/>
<dbReference type="EMBL" id="CANHGI010000002">
    <property type="protein sequence ID" value="CAI5440979.1"/>
    <property type="molecule type" value="Genomic_DNA"/>
</dbReference>
<reference evidence="1" key="1">
    <citation type="submission" date="2022-11" db="EMBL/GenBank/DDBJ databases">
        <authorList>
            <person name="Kikuchi T."/>
        </authorList>
    </citation>
    <scope>NUCLEOTIDE SEQUENCE</scope>
    <source>
        <strain evidence="1">PS1010</strain>
    </source>
</reference>
<dbReference type="AlphaFoldDB" id="A0A9P1MUU3"/>
<protein>
    <submittedName>
        <fullName evidence="1">Uncharacterized protein</fullName>
    </submittedName>
</protein>
<comment type="caution">
    <text evidence="1">The sequence shown here is derived from an EMBL/GenBank/DDBJ whole genome shotgun (WGS) entry which is preliminary data.</text>
</comment>
<name>A0A9P1MUU3_9PELO</name>
<dbReference type="Proteomes" id="UP001152747">
    <property type="component" value="Unassembled WGS sequence"/>
</dbReference>
<evidence type="ECO:0000313" key="1">
    <source>
        <dbReference type="EMBL" id="CAI5440979.1"/>
    </source>
</evidence>
<organism evidence="1 2">
    <name type="scientific">Caenorhabditis angaria</name>
    <dbReference type="NCBI Taxonomy" id="860376"/>
    <lineage>
        <taxon>Eukaryota</taxon>
        <taxon>Metazoa</taxon>
        <taxon>Ecdysozoa</taxon>
        <taxon>Nematoda</taxon>
        <taxon>Chromadorea</taxon>
        <taxon>Rhabditida</taxon>
        <taxon>Rhabditina</taxon>
        <taxon>Rhabditomorpha</taxon>
        <taxon>Rhabditoidea</taxon>
        <taxon>Rhabditidae</taxon>
        <taxon>Peloderinae</taxon>
        <taxon>Caenorhabditis</taxon>
    </lineage>
</organism>